<evidence type="ECO:0000256" key="10">
    <source>
        <dbReference type="ARBA" id="ARBA00022927"/>
    </source>
</evidence>
<dbReference type="GO" id="GO:0047196">
    <property type="term" value="F:long-chain-alcohol O-fatty-acyltransferase activity"/>
    <property type="evidence" value="ECO:0007669"/>
    <property type="project" value="UniProtKB-EC"/>
</dbReference>
<keyword evidence="10" id="KW-0653">Protein transport</keyword>
<evidence type="ECO:0000313" key="24">
    <source>
        <dbReference type="Proteomes" id="UP000639772"/>
    </source>
</evidence>
<feature type="transmembrane region" description="Helical" evidence="21">
    <location>
        <begin position="533"/>
        <end position="551"/>
    </location>
</feature>
<evidence type="ECO:0000256" key="2">
    <source>
        <dbReference type="ARBA" id="ARBA00004163"/>
    </source>
</evidence>
<evidence type="ECO:0000256" key="21">
    <source>
        <dbReference type="SAM" id="Phobius"/>
    </source>
</evidence>
<evidence type="ECO:0000256" key="18">
    <source>
        <dbReference type="ARBA" id="ARBA00047604"/>
    </source>
</evidence>
<dbReference type="FunFam" id="1.20.5.110:FF:000056">
    <property type="entry name" value="Bet1-like protein At4g14600"/>
    <property type="match status" value="1"/>
</dbReference>
<evidence type="ECO:0000256" key="11">
    <source>
        <dbReference type="ARBA" id="ARBA00022989"/>
    </source>
</evidence>
<evidence type="ECO:0000313" key="23">
    <source>
        <dbReference type="EMBL" id="KAG0459863.1"/>
    </source>
</evidence>
<comment type="subcellular location">
    <subcellularLocation>
        <location evidence="1">Cell membrane</location>
        <topology evidence="1">Single-pass membrane protein</topology>
    </subcellularLocation>
    <subcellularLocation>
        <location evidence="2">Endoplasmic reticulum membrane</location>
        <topology evidence="2">Single-pass type IV membrane protein</topology>
    </subcellularLocation>
    <subcellularLocation>
        <location evidence="3">Golgi apparatus membrane</location>
        <topology evidence="3">Single-pass type IV membrane protein</topology>
    </subcellularLocation>
</comment>
<evidence type="ECO:0000256" key="12">
    <source>
        <dbReference type="ARBA" id="ARBA00023034"/>
    </source>
</evidence>
<evidence type="ECO:0000256" key="8">
    <source>
        <dbReference type="ARBA" id="ARBA00022692"/>
    </source>
</evidence>
<name>A0A835UFX9_VANPL</name>
<keyword evidence="8 21" id="KW-0812">Transmembrane</keyword>
<evidence type="ECO:0000256" key="15">
    <source>
        <dbReference type="ARBA" id="ARBA00023315"/>
    </source>
</evidence>
<dbReference type="GO" id="GO:0015031">
    <property type="term" value="P:protein transport"/>
    <property type="evidence" value="ECO:0007669"/>
    <property type="project" value="UniProtKB-KW"/>
</dbReference>
<keyword evidence="11 21" id="KW-1133">Transmembrane helix</keyword>
<dbReference type="GO" id="GO:0019432">
    <property type="term" value="P:triglyceride biosynthetic process"/>
    <property type="evidence" value="ECO:0007669"/>
    <property type="project" value="UniProtKB-UniPathway"/>
</dbReference>
<organism evidence="23 24">
    <name type="scientific">Vanilla planifolia</name>
    <name type="common">Vanilla</name>
    <dbReference type="NCBI Taxonomy" id="51239"/>
    <lineage>
        <taxon>Eukaryota</taxon>
        <taxon>Viridiplantae</taxon>
        <taxon>Streptophyta</taxon>
        <taxon>Embryophyta</taxon>
        <taxon>Tracheophyta</taxon>
        <taxon>Spermatophyta</taxon>
        <taxon>Magnoliopsida</taxon>
        <taxon>Liliopsida</taxon>
        <taxon>Asparagales</taxon>
        <taxon>Orchidaceae</taxon>
        <taxon>Vanilloideae</taxon>
        <taxon>Vanilleae</taxon>
        <taxon>Vanilla</taxon>
    </lineage>
</organism>
<comment type="pathway">
    <text evidence="4">Glycerolipid metabolism; triacylglycerol biosynthesis.</text>
</comment>
<keyword evidence="7" id="KW-0808">Transferase</keyword>
<evidence type="ECO:0000256" key="14">
    <source>
        <dbReference type="ARBA" id="ARBA00023136"/>
    </source>
</evidence>
<dbReference type="GO" id="GO:0000139">
    <property type="term" value="C:Golgi membrane"/>
    <property type="evidence" value="ECO:0007669"/>
    <property type="project" value="UniProtKB-SubCell"/>
</dbReference>
<dbReference type="Gene3D" id="3.30.559.10">
    <property type="entry name" value="Chloramphenicol acetyltransferase-like domain"/>
    <property type="match status" value="1"/>
</dbReference>
<dbReference type="CDD" id="cd15841">
    <property type="entry name" value="SNARE_Qc"/>
    <property type="match status" value="1"/>
</dbReference>
<evidence type="ECO:0000256" key="1">
    <source>
        <dbReference type="ARBA" id="ARBA00004162"/>
    </source>
</evidence>
<dbReference type="OrthoDB" id="619536at2759"/>
<dbReference type="Gene3D" id="1.20.5.110">
    <property type="match status" value="1"/>
</dbReference>
<evidence type="ECO:0000256" key="19">
    <source>
        <dbReference type="ARBA" id="ARBA00048109"/>
    </source>
</evidence>
<dbReference type="Proteomes" id="UP000639772">
    <property type="component" value="Chromosome 12"/>
</dbReference>
<comment type="catalytic activity">
    <reaction evidence="19">
        <text>an acyl-CoA + a 1,2-diacyl-sn-glycerol = a triacyl-sn-glycerol + CoA</text>
        <dbReference type="Rhea" id="RHEA:10868"/>
        <dbReference type="ChEBI" id="CHEBI:17815"/>
        <dbReference type="ChEBI" id="CHEBI:57287"/>
        <dbReference type="ChEBI" id="CHEBI:58342"/>
        <dbReference type="ChEBI" id="CHEBI:64615"/>
        <dbReference type="EC" id="2.3.1.20"/>
    </reaction>
</comment>
<evidence type="ECO:0000256" key="13">
    <source>
        <dbReference type="ARBA" id="ARBA00023054"/>
    </source>
</evidence>
<comment type="catalytic activity">
    <reaction evidence="18">
        <text>a long chain fatty alcohol + a fatty acyl-CoA = a long-chain alcohol wax ester + CoA</text>
        <dbReference type="Rhea" id="RHEA:38443"/>
        <dbReference type="ChEBI" id="CHEBI:17135"/>
        <dbReference type="ChEBI" id="CHEBI:57287"/>
        <dbReference type="ChEBI" id="CHEBI:77636"/>
        <dbReference type="ChEBI" id="CHEBI:235323"/>
        <dbReference type="EC" id="2.3.1.75"/>
    </reaction>
</comment>
<comment type="similarity">
    <text evidence="17">Belongs to the BET1 family.</text>
</comment>
<keyword evidence="15" id="KW-0012">Acyltransferase</keyword>
<dbReference type="InterPro" id="IPR023213">
    <property type="entry name" value="CAT-like_dom_sf"/>
</dbReference>
<accession>A0A835UFX9</accession>
<proteinExistence type="inferred from homology"/>
<comment type="similarity">
    <text evidence="16">In the N-terminal section; belongs to the long-chain O-acyltransferase family.</text>
</comment>
<reference evidence="23 24" key="1">
    <citation type="journal article" date="2020" name="Nat. Food">
        <title>A phased Vanilla planifolia genome enables genetic improvement of flavour and production.</title>
        <authorList>
            <person name="Hasing T."/>
            <person name="Tang H."/>
            <person name="Brym M."/>
            <person name="Khazi F."/>
            <person name="Huang T."/>
            <person name="Chambers A.H."/>
        </authorList>
    </citation>
    <scope>NUCLEOTIDE SEQUENCE [LARGE SCALE GENOMIC DNA]</scope>
    <source>
        <tissue evidence="23">Leaf</tissue>
    </source>
</reference>
<dbReference type="InterPro" id="IPR045034">
    <property type="entry name" value="O-acyltransferase_WSD1-like"/>
</dbReference>
<dbReference type="GO" id="GO:0005789">
    <property type="term" value="C:endoplasmic reticulum membrane"/>
    <property type="evidence" value="ECO:0007669"/>
    <property type="project" value="UniProtKB-SubCell"/>
</dbReference>
<dbReference type="GO" id="GO:0004144">
    <property type="term" value="F:diacylglycerol O-acyltransferase activity"/>
    <property type="evidence" value="ECO:0007669"/>
    <property type="project" value="UniProtKB-EC"/>
</dbReference>
<dbReference type="AlphaFoldDB" id="A0A835UFX9"/>
<evidence type="ECO:0000256" key="6">
    <source>
        <dbReference type="ARBA" id="ARBA00022448"/>
    </source>
</evidence>
<evidence type="ECO:0000256" key="4">
    <source>
        <dbReference type="ARBA" id="ARBA00004771"/>
    </source>
</evidence>
<dbReference type="InterPro" id="IPR004255">
    <property type="entry name" value="O-acyltransferase_WSD1_N"/>
</dbReference>
<evidence type="ECO:0000256" key="20">
    <source>
        <dbReference type="ARBA" id="ARBA00060029"/>
    </source>
</evidence>
<comment type="caution">
    <text evidence="23">The sequence shown here is derived from an EMBL/GenBank/DDBJ whole genome shotgun (WGS) entry which is preliminary data.</text>
</comment>
<keyword evidence="6" id="KW-0813">Transport</keyword>
<dbReference type="InterPro" id="IPR000727">
    <property type="entry name" value="T_SNARE_dom"/>
</dbReference>
<evidence type="ECO:0000256" key="3">
    <source>
        <dbReference type="ARBA" id="ARBA00004409"/>
    </source>
</evidence>
<gene>
    <name evidence="23" type="ORF">HPP92_022991</name>
</gene>
<feature type="transmembrane region" description="Helical" evidence="21">
    <location>
        <begin position="215"/>
        <end position="241"/>
    </location>
</feature>
<protein>
    <recommendedName>
        <fullName evidence="22">t-SNARE coiled-coil homology domain-containing protein</fullName>
    </recommendedName>
</protein>
<keyword evidence="13" id="KW-0175">Coiled coil</keyword>
<dbReference type="EMBL" id="JADCNM010000012">
    <property type="protein sequence ID" value="KAG0459863.1"/>
    <property type="molecule type" value="Genomic_DNA"/>
</dbReference>
<sequence length="556" mass="62016">MGAAEDSGLPRERGLVVKPPRPWSFSSVEEYGEPLSPAARFFRQPQINCHVVAILGLGKIVGADEVKAALKDTLVRHPRFSSIQVVDKSWRKTVRWERAEVNLDDHVIYPVIAASGDSINGDSFVENYVFDLCRSPLDPSRPLWDLHLLAVDTSEAPMVAVLRIHHSLGDGVSLMSLLFACTRRTSDFESLPSLPEARRRVAAAGTGFGACKLLFLLWTFIVYAWNTLVDAFLFICSAVFLKDSKTPLFGVEGVEYRPKRFVHRTISLDDVKAIKKAMDCTVNDVLVGITSAALSRYLERNYDGNLPQNLMIRSTVLVNIRPSPGINELAYMMKAGSRAKWGNRLGYVILRFPIMNVEDPLDYIRKGIKVAERKKKSFEAVFTYGSALLIVKSLGIKAAACLCHRVISNTSLSFSNMVGPIEEVGFCGSPLVYIAPSVYGHPQEGLTARSTAGSSEIQLRIDPMNEDLDEQISGLHSKIRQLKGVAQEIESEAKFQNDFLGQLQMTLIKVQAGVKNNIRRMDRKIFKQGSNHVFHVILFALFCFIVVYLMSKFARR</sequence>
<comment type="function">
    <text evidence="20">Required for vesicular transport from the ER to the Golgi complex. Functions as a SNARE associated with ER-derived vesicles.</text>
</comment>
<evidence type="ECO:0000256" key="9">
    <source>
        <dbReference type="ARBA" id="ARBA00022824"/>
    </source>
</evidence>
<dbReference type="Pfam" id="PF03007">
    <property type="entry name" value="WS_DGAT_cat"/>
    <property type="match status" value="1"/>
</dbReference>
<dbReference type="PROSITE" id="PS50192">
    <property type="entry name" value="T_SNARE"/>
    <property type="match status" value="1"/>
</dbReference>
<keyword evidence="12" id="KW-0333">Golgi apparatus</keyword>
<dbReference type="InterPro" id="IPR009721">
    <property type="entry name" value="O-acyltransferase_WSD1_C"/>
</dbReference>
<evidence type="ECO:0000256" key="7">
    <source>
        <dbReference type="ARBA" id="ARBA00022679"/>
    </source>
</evidence>
<evidence type="ECO:0000256" key="16">
    <source>
        <dbReference type="ARBA" id="ARBA00024360"/>
    </source>
</evidence>
<dbReference type="PANTHER" id="PTHR31650">
    <property type="entry name" value="O-ACYLTRANSFERASE (WSD1-LIKE) FAMILY PROTEIN"/>
    <property type="match status" value="1"/>
</dbReference>
<feature type="domain" description="T-SNARE coiled-coil homology" evidence="22">
    <location>
        <begin position="462"/>
        <end position="524"/>
    </location>
</feature>
<comment type="pathway">
    <text evidence="5">Lipid metabolism.</text>
</comment>
<dbReference type="SUPFAM" id="SSF58038">
    <property type="entry name" value="SNARE fusion complex"/>
    <property type="match status" value="1"/>
</dbReference>
<dbReference type="SUPFAM" id="SSF52777">
    <property type="entry name" value="CoA-dependent acyltransferases"/>
    <property type="match status" value="1"/>
</dbReference>
<dbReference type="PANTHER" id="PTHR31650:SF1">
    <property type="entry name" value="WAX ESTER SYNTHASE_DIACYLGLYCEROL ACYLTRANSFERASE 4-RELATED"/>
    <property type="match status" value="1"/>
</dbReference>
<evidence type="ECO:0000256" key="5">
    <source>
        <dbReference type="ARBA" id="ARBA00005189"/>
    </source>
</evidence>
<dbReference type="Pfam" id="PF06974">
    <property type="entry name" value="WS_DGAT_C"/>
    <property type="match status" value="1"/>
</dbReference>
<dbReference type="UniPathway" id="UPA00282"/>
<evidence type="ECO:0000259" key="22">
    <source>
        <dbReference type="PROSITE" id="PS50192"/>
    </source>
</evidence>
<keyword evidence="14 21" id="KW-0472">Membrane</keyword>
<dbReference type="GO" id="GO:0005886">
    <property type="term" value="C:plasma membrane"/>
    <property type="evidence" value="ECO:0007669"/>
    <property type="project" value="UniProtKB-SubCell"/>
</dbReference>
<keyword evidence="9" id="KW-0256">Endoplasmic reticulum</keyword>
<evidence type="ECO:0000256" key="17">
    <source>
        <dbReference type="ARBA" id="ARBA00037962"/>
    </source>
</evidence>